<feature type="domain" description="Glycoside hydrolase family 20 catalytic" evidence="8">
    <location>
        <begin position="139"/>
        <end position="482"/>
    </location>
</feature>
<dbReference type="InterPro" id="IPR015882">
    <property type="entry name" value="HEX_bac_N"/>
</dbReference>
<dbReference type="AlphaFoldDB" id="A0A372NWK8"/>
<evidence type="ECO:0000313" key="11">
    <source>
        <dbReference type="Proteomes" id="UP000264217"/>
    </source>
</evidence>
<dbReference type="PANTHER" id="PTHR22600">
    <property type="entry name" value="BETA-HEXOSAMINIDASE"/>
    <property type="match status" value="1"/>
</dbReference>
<gene>
    <name evidence="10" type="ORF">D0C36_02345</name>
</gene>
<dbReference type="GO" id="GO:0005975">
    <property type="term" value="P:carbohydrate metabolic process"/>
    <property type="evidence" value="ECO:0007669"/>
    <property type="project" value="InterPro"/>
</dbReference>
<dbReference type="SUPFAM" id="SSF51445">
    <property type="entry name" value="(Trans)glycosidases"/>
    <property type="match status" value="1"/>
</dbReference>
<comment type="similarity">
    <text evidence="2">Belongs to the glycosyl hydrolase 20 family.</text>
</comment>
<keyword evidence="4" id="KW-0378">Hydrolase</keyword>
<dbReference type="Gene3D" id="3.30.379.10">
    <property type="entry name" value="Chitobiase/beta-hexosaminidase domain 2-like"/>
    <property type="match status" value="1"/>
</dbReference>
<dbReference type="InterPro" id="IPR017853">
    <property type="entry name" value="GH"/>
</dbReference>
<dbReference type="GO" id="GO:0030203">
    <property type="term" value="P:glycosaminoglycan metabolic process"/>
    <property type="evidence" value="ECO:0007669"/>
    <property type="project" value="TreeGrafter"/>
</dbReference>
<evidence type="ECO:0000256" key="5">
    <source>
        <dbReference type="ARBA" id="ARBA00023295"/>
    </source>
</evidence>
<accession>A0A372NWK8</accession>
<evidence type="ECO:0000259" key="8">
    <source>
        <dbReference type="Pfam" id="PF00728"/>
    </source>
</evidence>
<dbReference type="InterPro" id="IPR025705">
    <property type="entry name" value="Beta_hexosaminidase_sua/sub"/>
</dbReference>
<dbReference type="PANTHER" id="PTHR22600:SF57">
    <property type="entry name" value="BETA-N-ACETYLHEXOSAMINIDASE"/>
    <property type="match status" value="1"/>
</dbReference>
<dbReference type="PRINTS" id="PR00738">
    <property type="entry name" value="GLHYDRLASE20"/>
</dbReference>
<keyword evidence="11" id="KW-1185">Reference proteome</keyword>
<evidence type="ECO:0000256" key="2">
    <source>
        <dbReference type="ARBA" id="ARBA00006285"/>
    </source>
</evidence>
<sequence length="533" mass="60401">MKKLFALILLTAPFFGFSQSIIPQPASMTPTEGHFILKNGTGVAYNSKTLLPMYSYLQSSLSKGTGKKVTNKKGNAHITLRLVKGDPAAGSYSLTVNPRGIDIAASGKEGVFNGIQSLLQLAEQSDTIPSITINDAPRYQWRGFMLDESRHFFGKAKVKMLLDWMARYKLNHFHWHLTDSHGWRLQIKKYPKLASIGGKGNFTDSTAEAKYYTQADIKEIVAYAKARFITVVPEIDMPGHATAANRAYPQFSGGSDGASYANFTFDPSQEKTYAYLGNILRETNSLFPAKMIHLGGDEVFLGIQAWWKKPLVLSLMKKKGYKNPTELEHYFFRRMGDTVFKLGNKVLCWDEAVEADLPPSKTIVFWWRQNKPKSLQMALDKKYQVVLCPRMPMYLDFVQDSTHISGRRWDDSEVEGYHLLSKYNRVENVYNFPDAFMNEEQLKSTAILGVQANIWTETVGSHKRLDYMLFPRMAALAEAGWTIKANKNTDAFAKKMLGELKRYDKAGIYYYDAFNPTAHPEPVDFAPKEKVKD</sequence>
<organism evidence="10 11">
    <name type="scientific">Mucilaginibacter conchicola</name>
    <dbReference type="NCBI Taxonomy" id="2303333"/>
    <lineage>
        <taxon>Bacteria</taxon>
        <taxon>Pseudomonadati</taxon>
        <taxon>Bacteroidota</taxon>
        <taxon>Sphingobacteriia</taxon>
        <taxon>Sphingobacteriales</taxon>
        <taxon>Sphingobacteriaceae</taxon>
        <taxon>Mucilaginibacter</taxon>
    </lineage>
</organism>
<protein>
    <recommendedName>
        <fullName evidence="3">beta-N-acetylhexosaminidase</fullName>
        <ecNumber evidence="3">3.2.1.52</ecNumber>
    </recommendedName>
</protein>
<keyword evidence="7" id="KW-0732">Signal</keyword>
<reference evidence="10 11" key="1">
    <citation type="submission" date="2018-08" db="EMBL/GenBank/DDBJ databases">
        <title>Mucilaginibacter sp. MYSH2.</title>
        <authorList>
            <person name="Seo T."/>
        </authorList>
    </citation>
    <scope>NUCLEOTIDE SEQUENCE [LARGE SCALE GENOMIC DNA]</scope>
    <source>
        <strain evidence="10 11">MYSH2</strain>
    </source>
</reference>
<dbReference type="RefSeq" id="WP_117389975.1">
    <property type="nucleotide sequence ID" value="NZ_QWDC01000001.1"/>
</dbReference>
<dbReference type="GO" id="GO:0004563">
    <property type="term" value="F:beta-N-acetylhexosaminidase activity"/>
    <property type="evidence" value="ECO:0007669"/>
    <property type="project" value="UniProtKB-EC"/>
</dbReference>
<comment type="caution">
    <text evidence="10">The sequence shown here is derived from an EMBL/GenBank/DDBJ whole genome shotgun (WGS) entry which is preliminary data.</text>
</comment>
<evidence type="ECO:0000256" key="7">
    <source>
        <dbReference type="SAM" id="SignalP"/>
    </source>
</evidence>
<dbReference type="EMBL" id="QWDC01000001">
    <property type="protein sequence ID" value="RFZ94412.1"/>
    <property type="molecule type" value="Genomic_DNA"/>
</dbReference>
<dbReference type="EC" id="3.2.1.52" evidence="3"/>
<dbReference type="InterPro" id="IPR015883">
    <property type="entry name" value="Glyco_hydro_20_cat"/>
</dbReference>
<dbReference type="Gene3D" id="3.20.20.80">
    <property type="entry name" value="Glycosidases"/>
    <property type="match status" value="1"/>
</dbReference>
<evidence type="ECO:0000256" key="6">
    <source>
        <dbReference type="PIRSR" id="PIRSR625705-1"/>
    </source>
</evidence>
<feature type="chain" id="PRO_5017076078" description="beta-N-acetylhexosaminidase" evidence="7">
    <location>
        <begin position="19"/>
        <end position="533"/>
    </location>
</feature>
<dbReference type="Pfam" id="PF02838">
    <property type="entry name" value="Glyco_hydro_20b"/>
    <property type="match status" value="1"/>
</dbReference>
<evidence type="ECO:0000256" key="3">
    <source>
        <dbReference type="ARBA" id="ARBA00012663"/>
    </source>
</evidence>
<comment type="catalytic activity">
    <reaction evidence="1">
        <text>Hydrolysis of terminal non-reducing N-acetyl-D-hexosamine residues in N-acetyl-beta-D-hexosaminides.</text>
        <dbReference type="EC" id="3.2.1.52"/>
    </reaction>
</comment>
<feature type="active site" description="Proton donor" evidence="6">
    <location>
        <position position="298"/>
    </location>
</feature>
<dbReference type="Proteomes" id="UP000264217">
    <property type="component" value="Unassembled WGS sequence"/>
</dbReference>
<dbReference type="Pfam" id="PF00728">
    <property type="entry name" value="Glyco_hydro_20"/>
    <property type="match status" value="1"/>
</dbReference>
<dbReference type="OrthoDB" id="1006965at2"/>
<evidence type="ECO:0000256" key="4">
    <source>
        <dbReference type="ARBA" id="ARBA00022801"/>
    </source>
</evidence>
<feature type="signal peptide" evidence="7">
    <location>
        <begin position="1"/>
        <end position="18"/>
    </location>
</feature>
<dbReference type="InterPro" id="IPR029018">
    <property type="entry name" value="Hex-like_dom2"/>
</dbReference>
<dbReference type="CDD" id="cd06563">
    <property type="entry name" value="GH20_chitobiase-like"/>
    <property type="match status" value="1"/>
</dbReference>
<name>A0A372NWK8_9SPHI</name>
<feature type="domain" description="Beta-hexosaminidase bacterial type N-terminal" evidence="9">
    <location>
        <begin position="20"/>
        <end position="136"/>
    </location>
</feature>
<evidence type="ECO:0000259" key="9">
    <source>
        <dbReference type="Pfam" id="PF02838"/>
    </source>
</evidence>
<evidence type="ECO:0000313" key="10">
    <source>
        <dbReference type="EMBL" id="RFZ94412.1"/>
    </source>
</evidence>
<proteinExistence type="inferred from homology"/>
<dbReference type="GO" id="GO:0016020">
    <property type="term" value="C:membrane"/>
    <property type="evidence" value="ECO:0007669"/>
    <property type="project" value="TreeGrafter"/>
</dbReference>
<keyword evidence="5" id="KW-0326">Glycosidase</keyword>
<evidence type="ECO:0000256" key="1">
    <source>
        <dbReference type="ARBA" id="ARBA00001231"/>
    </source>
</evidence>
<dbReference type="SUPFAM" id="SSF55545">
    <property type="entry name" value="beta-N-acetylhexosaminidase-like domain"/>
    <property type="match status" value="1"/>
</dbReference>